<dbReference type="AlphaFoldDB" id="A0A1Y6CUX6"/>
<protein>
    <submittedName>
        <fullName evidence="2">Uncharacterized phage protein gp47/JayE</fullName>
    </submittedName>
</protein>
<dbReference type="Pfam" id="PF04865">
    <property type="entry name" value="Baseplate_J"/>
    <property type="match status" value="1"/>
</dbReference>
<dbReference type="Proteomes" id="UP000192923">
    <property type="component" value="Unassembled WGS sequence"/>
</dbReference>
<evidence type="ECO:0000313" key="2">
    <source>
        <dbReference type="EMBL" id="SMF94438.1"/>
    </source>
</evidence>
<evidence type="ECO:0000259" key="1">
    <source>
        <dbReference type="Pfam" id="PF04865"/>
    </source>
</evidence>
<dbReference type="InterPro" id="IPR006949">
    <property type="entry name" value="Barrel_Baseplate_J-like"/>
</dbReference>
<dbReference type="InterPro" id="IPR052399">
    <property type="entry name" value="Phage_Baseplate_Assmbl_Protein"/>
</dbReference>
<gene>
    <name evidence="2" type="ORF">SAMN02949497_1753</name>
</gene>
<dbReference type="EMBL" id="FXAM01000001">
    <property type="protein sequence ID" value="SMF94438.1"/>
    <property type="molecule type" value="Genomic_DNA"/>
</dbReference>
<dbReference type="PANTHER" id="PTHR37829">
    <property type="entry name" value="PHAGE-LIKE ELEMENT PBSX PROTEIN XKDT"/>
    <property type="match status" value="1"/>
</dbReference>
<sequence length="393" mass="41788">MSVNVDFWQVLRDAGIPTTQADLETQWRTELTAVDSPISNLPAYSPFWRTVTALITQPVLWLVKLVADTVLPNAFLAYASGTFLELLADAVNLSRKPGVRAEGLMVFSRATAGGALTIATGTTVRTAEINGVAYVVTTTADATIPTGELSVSAPVIAAAPGAAYNLGAGYYSILPTPINGVSVTNEADWLVLPGADAETDDALRARCRNQFATASSYHTDAAYKSIIASFPGVDIDSIWFVHDAPRGPGTANAYVLFEFGADVTEYLSAINTHIMDDGNHGHGDDLLVAQMPETGYSLAVTAWAEPGTSTEAKAALRAGVEDFIGTAFRANLAYQGKATLAHPYSRFSFSRLAKELHEQFPALHSIDFGESDIVAGLWIPVLDGLDVTVEDAE</sequence>
<reference evidence="2 3" key="1">
    <citation type="submission" date="2016-12" db="EMBL/GenBank/DDBJ databases">
        <authorList>
            <person name="Song W.-J."/>
            <person name="Kurnit D.M."/>
        </authorList>
    </citation>
    <scope>NUCLEOTIDE SEQUENCE [LARGE SCALE GENOMIC DNA]</scope>
    <source>
        <strain evidence="2 3">175</strain>
    </source>
</reference>
<feature type="domain" description="Baseplate protein J-like barrel" evidence="1">
    <location>
        <begin position="107"/>
        <end position="189"/>
    </location>
</feature>
<evidence type="ECO:0000313" key="3">
    <source>
        <dbReference type="Proteomes" id="UP000192923"/>
    </source>
</evidence>
<dbReference type="STRING" id="1760988.SAMN02949497_1753"/>
<proteinExistence type="predicted"/>
<organism evidence="2 3">
    <name type="scientific">Methylomagnum ishizawai</name>
    <dbReference type="NCBI Taxonomy" id="1760988"/>
    <lineage>
        <taxon>Bacteria</taxon>
        <taxon>Pseudomonadati</taxon>
        <taxon>Pseudomonadota</taxon>
        <taxon>Gammaproteobacteria</taxon>
        <taxon>Methylococcales</taxon>
        <taxon>Methylococcaceae</taxon>
        <taxon>Methylomagnum</taxon>
    </lineage>
</organism>
<dbReference type="RefSeq" id="WP_085211819.1">
    <property type="nucleotide sequence ID" value="NZ_FXAM01000001.1"/>
</dbReference>
<accession>A0A1Y6CUX6</accession>
<dbReference type="OrthoDB" id="6103450at2"/>
<name>A0A1Y6CUX6_9GAMM</name>
<dbReference type="PANTHER" id="PTHR37829:SF3">
    <property type="entry name" value="PROTEIN JAYE-RELATED"/>
    <property type="match status" value="1"/>
</dbReference>
<keyword evidence="3" id="KW-1185">Reference proteome</keyword>